<protein>
    <submittedName>
        <fullName evidence="1">Uncharacterized protein</fullName>
    </submittedName>
</protein>
<evidence type="ECO:0000313" key="1">
    <source>
        <dbReference type="EMBL" id="MCZ4093719.1"/>
    </source>
</evidence>
<reference evidence="1" key="1">
    <citation type="submission" date="2022-10" db="EMBL/GenBank/DDBJ databases">
        <title>Whole genome sequencing of three plant growth promoting bacteria isolated from Vachellia tortilis subsp. raddiana in Morocco.</title>
        <authorList>
            <person name="Hnini M."/>
            <person name="Zouagui R."/>
            <person name="Zouagui H."/>
            <person name="Chemao Elfihri M.-W."/>
            <person name="Ibrahimi A."/>
            <person name="Sbabou L."/>
            <person name="Aurag J."/>
        </authorList>
    </citation>
    <scope>NUCLEOTIDE SEQUENCE</scope>
    <source>
        <strain evidence="1">LMR678</strain>
    </source>
</reference>
<name>A0ABT4KP84_9HYPH</name>
<dbReference type="Proteomes" id="UP001079430">
    <property type="component" value="Unassembled WGS sequence"/>
</dbReference>
<gene>
    <name evidence="1" type="ORF">O3W52_28550</name>
</gene>
<accession>A0ABT4KP84</accession>
<comment type="caution">
    <text evidence="1">The sequence shown here is derived from an EMBL/GenBank/DDBJ whole genome shotgun (WGS) entry which is preliminary data.</text>
</comment>
<organism evidence="1 2">
    <name type="scientific">Sinorhizobium psoraleae</name>
    <dbReference type="NCBI Taxonomy" id="520838"/>
    <lineage>
        <taxon>Bacteria</taxon>
        <taxon>Pseudomonadati</taxon>
        <taxon>Pseudomonadota</taxon>
        <taxon>Alphaproteobacteria</taxon>
        <taxon>Hyphomicrobiales</taxon>
        <taxon>Rhizobiaceae</taxon>
        <taxon>Sinorhizobium/Ensifer group</taxon>
        <taxon>Sinorhizobium</taxon>
    </lineage>
</organism>
<keyword evidence="2" id="KW-1185">Reference proteome</keyword>
<proteinExistence type="predicted"/>
<dbReference type="EMBL" id="JAPVOI010000005">
    <property type="protein sequence ID" value="MCZ4093719.1"/>
    <property type="molecule type" value="Genomic_DNA"/>
</dbReference>
<sequence>MAFDGECQRCIPGRGPQIDAAIHKTLGVTGVDPKLLTAAERLQYEGYLRREQTNAAIMAQAKDGVTIRKSCAAPVIAAAWSARCSEGNETMSFGPKKVRWSCIWNGSTHNGLPATGTAPNYGGV</sequence>
<dbReference type="RefSeq" id="WP_269285629.1">
    <property type="nucleotide sequence ID" value="NZ_JAPVOI010000005.1"/>
</dbReference>
<evidence type="ECO:0000313" key="2">
    <source>
        <dbReference type="Proteomes" id="UP001079430"/>
    </source>
</evidence>